<name>A0A0D8XVC1_DICVI</name>
<organism evidence="2 3">
    <name type="scientific">Dictyocaulus viviparus</name>
    <name type="common">Bovine lungworm</name>
    <dbReference type="NCBI Taxonomy" id="29172"/>
    <lineage>
        <taxon>Eukaryota</taxon>
        <taxon>Metazoa</taxon>
        <taxon>Ecdysozoa</taxon>
        <taxon>Nematoda</taxon>
        <taxon>Chromadorea</taxon>
        <taxon>Rhabditida</taxon>
        <taxon>Rhabditina</taxon>
        <taxon>Rhabditomorpha</taxon>
        <taxon>Strongyloidea</taxon>
        <taxon>Metastrongylidae</taxon>
        <taxon>Dictyocaulus</taxon>
    </lineage>
</organism>
<dbReference type="Proteomes" id="UP000053766">
    <property type="component" value="Unassembled WGS sequence"/>
</dbReference>
<keyword evidence="3" id="KW-1185">Reference proteome</keyword>
<feature type="compositionally biased region" description="Basic and acidic residues" evidence="1">
    <location>
        <begin position="73"/>
        <end position="111"/>
    </location>
</feature>
<evidence type="ECO:0000313" key="2">
    <source>
        <dbReference type="EMBL" id="KJH46301.1"/>
    </source>
</evidence>
<reference evidence="3" key="2">
    <citation type="journal article" date="2016" name="Sci. Rep.">
        <title>Dictyocaulus viviparus genome, variome and transcriptome elucidate lungworm biology and support future intervention.</title>
        <authorList>
            <person name="McNulty S.N."/>
            <person name="Strube C."/>
            <person name="Rosa B.A."/>
            <person name="Martin J.C."/>
            <person name="Tyagi R."/>
            <person name="Choi Y.J."/>
            <person name="Wang Q."/>
            <person name="Hallsworth Pepin K."/>
            <person name="Zhang X."/>
            <person name="Ozersky P."/>
            <person name="Wilson R.K."/>
            <person name="Sternberg P.W."/>
            <person name="Gasser R.B."/>
            <person name="Mitreva M."/>
        </authorList>
    </citation>
    <scope>NUCLEOTIDE SEQUENCE [LARGE SCALE GENOMIC DNA]</scope>
    <source>
        <strain evidence="3">HannoverDv2000</strain>
    </source>
</reference>
<accession>A0A0D8XVC1</accession>
<proteinExistence type="predicted"/>
<reference evidence="2 3" key="1">
    <citation type="submission" date="2013-11" db="EMBL/GenBank/DDBJ databases">
        <title>Draft genome of the bovine lungworm Dictyocaulus viviparus.</title>
        <authorList>
            <person name="Mitreva M."/>
        </authorList>
    </citation>
    <scope>NUCLEOTIDE SEQUENCE [LARGE SCALE GENOMIC DNA]</scope>
    <source>
        <strain evidence="2 3">HannoverDv2000</strain>
    </source>
</reference>
<feature type="region of interest" description="Disordered" evidence="1">
    <location>
        <begin position="53"/>
        <end position="118"/>
    </location>
</feature>
<evidence type="ECO:0000313" key="3">
    <source>
        <dbReference type="Proteomes" id="UP000053766"/>
    </source>
</evidence>
<evidence type="ECO:0000256" key="1">
    <source>
        <dbReference type="SAM" id="MobiDB-lite"/>
    </source>
</evidence>
<protein>
    <submittedName>
        <fullName evidence="2">Uncharacterized protein</fullName>
    </submittedName>
</protein>
<feature type="region of interest" description="Disordered" evidence="1">
    <location>
        <begin position="140"/>
        <end position="232"/>
    </location>
</feature>
<feature type="compositionally biased region" description="Polar residues" evidence="1">
    <location>
        <begin position="208"/>
        <end position="219"/>
    </location>
</feature>
<gene>
    <name evidence="2" type="ORF">DICVIV_07644</name>
</gene>
<dbReference type="AlphaFoldDB" id="A0A0D8XVC1"/>
<feature type="compositionally biased region" description="Basic and acidic residues" evidence="1">
    <location>
        <begin position="156"/>
        <end position="191"/>
    </location>
</feature>
<sequence length="232" mass="27008">MLEFTEQQHQFFSIIIADHSAIMRRKKSFIANGSTEFGNSEKKLESRILSKSKTLRSAKQTDDKSKQAIVTAKEIEQKESKETIPKKKKDTEKVRAKTEGEKQKGEDEKKHSSFIYPHVKPDEPYYEEIWVNKVLSDPIVTPCTDEFPTEENEEEKQEKQEKKTNDNGKTKSEFKNMENRAEEKAKIHDSGVDYNSKKKKKGKDTHNYTENNNIGQNRKQASDRPLLMYTED</sequence>
<dbReference type="EMBL" id="KN716360">
    <property type="protein sequence ID" value="KJH46301.1"/>
    <property type="molecule type" value="Genomic_DNA"/>
</dbReference>